<sequence>MAMNWEVLSWGLVVISLAGNIFIIKKSVIGQWLWALSNIGWIAYNLTLNAYAQAFLFLVYLGMCIWGILAWSKKPKEADRQISEVSSA</sequence>
<keyword evidence="1" id="KW-0472">Membrane</keyword>
<comment type="caution">
    <text evidence="2">The sequence shown here is derived from an EMBL/GenBank/DDBJ whole genome shotgun (WGS) entry which is preliminary data.</text>
</comment>
<reference evidence="3" key="3">
    <citation type="submission" date="2021-06" db="EMBL/GenBank/DDBJ databases">
        <title>Genomic Description and Analysis of Intracellular Bacteria, Candidatus Berkiella cookevillensis and Candidatus Berkiella aquae.</title>
        <authorList>
            <person name="Kidane D.T."/>
            <person name="Mehari Y.T."/>
            <person name="Rice F.C."/>
            <person name="Arivett B.A."/>
            <person name="Farone A.L."/>
            <person name="Berk S.G."/>
            <person name="Farone M.B."/>
        </authorList>
    </citation>
    <scope>NUCLEOTIDE SEQUENCE</scope>
    <source>
        <strain evidence="3">CC99</strain>
    </source>
</reference>
<dbReference type="EMBL" id="LKHV01000004">
    <property type="protein sequence ID" value="KRG19016.1"/>
    <property type="molecule type" value="Genomic_DNA"/>
</dbReference>
<dbReference type="RefSeq" id="WP_057624132.1">
    <property type="nucleotide sequence ID" value="NZ_LKHV02000001.1"/>
</dbReference>
<name>A0A0Q9YSV5_9GAMM</name>
<dbReference type="OrthoDB" id="9791248at2"/>
<dbReference type="AlphaFoldDB" id="A0A0Q9YSV5"/>
<evidence type="ECO:0000256" key="1">
    <source>
        <dbReference type="SAM" id="Phobius"/>
    </source>
</evidence>
<dbReference type="Proteomes" id="UP000051494">
    <property type="component" value="Unassembled WGS sequence"/>
</dbReference>
<dbReference type="STRING" id="437022.CC99x_01006"/>
<evidence type="ECO:0000313" key="4">
    <source>
        <dbReference type="Proteomes" id="UP000051494"/>
    </source>
</evidence>
<reference evidence="3" key="2">
    <citation type="journal article" date="2016" name="Genome Announc.">
        <title>Draft Genome Sequences of Two Novel Amoeba-Resistant Intranuclear Bacteria, 'Candidatus Berkiella cookevillensis' and 'Candidatus Berkiella aquae'.</title>
        <authorList>
            <person name="Mehari Y.T."/>
            <person name="Arivett B.A."/>
            <person name="Farone A.L."/>
            <person name="Gunderson J.H."/>
            <person name="Farone M.B."/>
        </authorList>
    </citation>
    <scope>NUCLEOTIDE SEQUENCE</scope>
    <source>
        <strain evidence="3">CC99</strain>
    </source>
</reference>
<feature type="transmembrane region" description="Helical" evidence="1">
    <location>
        <begin position="7"/>
        <end position="24"/>
    </location>
</feature>
<reference evidence="2" key="1">
    <citation type="submission" date="2015-09" db="EMBL/GenBank/DDBJ databases">
        <title>Draft Genome Sequences of Two Novel Amoeba-resistant Intranuclear Bacteria, Candidatus Berkiella cookevillensis and Candidatus Berkiella aquae.</title>
        <authorList>
            <person name="Mehari Y.T."/>
            <person name="Arivett B.A."/>
            <person name="Farone A.L."/>
            <person name="Gunderson J.H."/>
            <person name="Farone M.B."/>
        </authorList>
    </citation>
    <scope>NUCLEOTIDE SEQUENCE [LARGE SCALE GENOMIC DNA]</scope>
    <source>
        <strain evidence="2">CC99</strain>
    </source>
</reference>
<keyword evidence="4" id="KW-1185">Reference proteome</keyword>
<keyword evidence="1" id="KW-1133">Transmembrane helix</keyword>
<evidence type="ECO:0000313" key="3">
    <source>
        <dbReference type="EMBL" id="MCS5709367.1"/>
    </source>
</evidence>
<dbReference type="GO" id="GO:0016020">
    <property type="term" value="C:membrane"/>
    <property type="evidence" value="ECO:0007669"/>
    <property type="project" value="UniProtKB-SubCell"/>
</dbReference>
<organism evidence="2">
    <name type="scientific">Candidatus Berkiella cookevillensis</name>
    <dbReference type="NCBI Taxonomy" id="437022"/>
    <lineage>
        <taxon>Bacteria</taxon>
        <taxon>Pseudomonadati</taxon>
        <taxon>Pseudomonadota</taxon>
        <taxon>Gammaproteobacteria</taxon>
        <taxon>Candidatus Berkiellales</taxon>
        <taxon>Candidatus Berkiellaceae</taxon>
        <taxon>Candidatus Berkiella</taxon>
    </lineage>
</organism>
<dbReference type="GO" id="GO:0034257">
    <property type="term" value="F:nicotinamide riboside transmembrane transporter activity"/>
    <property type="evidence" value="ECO:0007669"/>
    <property type="project" value="InterPro"/>
</dbReference>
<feature type="transmembrane region" description="Helical" evidence="1">
    <location>
        <begin position="50"/>
        <end position="71"/>
    </location>
</feature>
<evidence type="ECO:0000313" key="2">
    <source>
        <dbReference type="EMBL" id="KRG19016.1"/>
    </source>
</evidence>
<gene>
    <name evidence="2" type="ORF">CC99x_01006</name>
    <name evidence="3" type="ORF">CC99x_010670</name>
</gene>
<protein>
    <submittedName>
        <fullName evidence="3">Nicotinamide mononucleotide transporter family protein</fullName>
    </submittedName>
</protein>
<dbReference type="EMBL" id="LKHV02000001">
    <property type="protein sequence ID" value="MCS5709367.1"/>
    <property type="molecule type" value="Genomic_DNA"/>
</dbReference>
<keyword evidence="1" id="KW-0812">Transmembrane</keyword>
<proteinExistence type="predicted"/>
<accession>A0A0Q9YSV5</accession>